<accession>A0A8T1YQV8</accession>
<dbReference type="PROSITE" id="PS51294">
    <property type="entry name" value="HTH_MYB"/>
    <property type="match status" value="2"/>
</dbReference>
<dbReference type="PROSITE" id="PS50090">
    <property type="entry name" value="MYB_LIKE"/>
    <property type="match status" value="2"/>
</dbReference>
<proteinExistence type="predicted"/>
<reference evidence="9 10" key="1">
    <citation type="submission" date="2020-12" db="EMBL/GenBank/DDBJ databases">
        <title>Concerted genomic and epigenomic changes stabilize Arabidopsis allopolyploids.</title>
        <authorList>
            <person name="Chen Z."/>
        </authorList>
    </citation>
    <scope>NUCLEOTIDE SEQUENCE [LARGE SCALE GENOMIC DNA]</scope>
    <source>
        <strain evidence="9">As9502</strain>
        <tissue evidence="9">Leaf</tissue>
    </source>
</reference>
<dbReference type="AlphaFoldDB" id="A0A8T1YQV8"/>
<keyword evidence="3" id="KW-0805">Transcription regulation</keyword>
<feature type="domain" description="Myb-like" evidence="7">
    <location>
        <begin position="9"/>
        <end position="61"/>
    </location>
</feature>
<dbReference type="EMBL" id="JAEFBJ010000012">
    <property type="protein sequence ID" value="KAG7548647.1"/>
    <property type="molecule type" value="Genomic_DNA"/>
</dbReference>
<sequence>MRMTRDGKEHEYKKGLWTVEEDKILMDYVRTHGQGHWNRIAKKTGLKRCGKSCRLRWMNYLSPNVNRGNFTDQEEDLIIRLHKLLGNRWSLIAKRVPGRTDNQVKNYWNTHLSKKLGLGDHSTAVKAACGAESPPSMALITTTSSSHQEISGEKISTVRFDTLVDESKLKPKSKPVHATPTDVEVAATVPNLFDTFWVLEDDFELSSLTMMDFTNGKSLILHDVDDADDPVDLLFLQPPFSDFSSVPGQCISLEITSSSSSSEDDDVYDRSFRRKRCLS</sequence>
<keyword evidence="10" id="KW-1185">Reference proteome</keyword>
<evidence type="ECO:0000256" key="5">
    <source>
        <dbReference type="ARBA" id="ARBA00023163"/>
    </source>
</evidence>
<evidence type="ECO:0000259" key="7">
    <source>
        <dbReference type="PROSITE" id="PS50090"/>
    </source>
</evidence>
<organism evidence="9 10">
    <name type="scientific">Arabidopsis suecica</name>
    <name type="common">Swedish thale-cress</name>
    <name type="synonym">Cardaminopsis suecica</name>
    <dbReference type="NCBI Taxonomy" id="45249"/>
    <lineage>
        <taxon>Eukaryota</taxon>
        <taxon>Viridiplantae</taxon>
        <taxon>Streptophyta</taxon>
        <taxon>Embryophyta</taxon>
        <taxon>Tracheophyta</taxon>
        <taxon>Spermatophyta</taxon>
        <taxon>Magnoliopsida</taxon>
        <taxon>eudicotyledons</taxon>
        <taxon>Gunneridae</taxon>
        <taxon>Pentapetalae</taxon>
        <taxon>rosids</taxon>
        <taxon>malvids</taxon>
        <taxon>Brassicales</taxon>
        <taxon>Brassicaceae</taxon>
        <taxon>Camelineae</taxon>
        <taxon>Arabidopsis</taxon>
    </lineage>
</organism>
<feature type="domain" description="HTH myb-type" evidence="8">
    <location>
        <begin position="13"/>
        <end position="61"/>
    </location>
</feature>
<dbReference type="PANTHER" id="PTHR47999">
    <property type="entry name" value="TRANSCRIPTION FACTOR MYB8-RELATED-RELATED"/>
    <property type="match status" value="1"/>
</dbReference>
<feature type="domain" description="Myb-like" evidence="7">
    <location>
        <begin position="62"/>
        <end position="112"/>
    </location>
</feature>
<evidence type="ECO:0000256" key="2">
    <source>
        <dbReference type="ARBA" id="ARBA00022737"/>
    </source>
</evidence>
<gene>
    <name evidence="9" type="ORF">ISN44_As12g038190</name>
</gene>
<dbReference type="InterPro" id="IPR015495">
    <property type="entry name" value="Myb_TF_plants"/>
</dbReference>
<evidence type="ECO:0000313" key="9">
    <source>
        <dbReference type="EMBL" id="KAG7548647.1"/>
    </source>
</evidence>
<dbReference type="FunFam" id="1.10.10.60:FF:000001">
    <property type="entry name" value="MYB-related transcription factor"/>
    <property type="match status" value="1"/>
</dbReference>
<name>A0A8T1YQV8_ARASU</name>
<evidence type="ECO:0000256" key="1">
    <source>
        <dbReference type="ARBA" id="ARBA00004123"/>
    </source>
</evidence>
<dbReference type="InterPro" id="IPR017930">
    <property type="entry name" value="Myb_dom"/>
</dbReference>
<keyword evidence="6" id="KW-0539">Nucleus</keyword>
<dbReference type="GO" id="GO:0030154">
    <property type="term" value="P:cell differentiation"/>
    <property type="evidence" value="ECO:0007669"/>
    <property type="project" value="UniProtKB-ARBA"/>
</dbReference>
<evidence type="ECO:0000259" key="8">
    <source>
        <dbReference type="PROSITE" id="PS51294"/>
    </source>
</evidence>
<dbReference type="InterPro" id="IPR001005">
    <property type="entry name" value="SANT/Myb"/>
</dbReference>
<dbReference type="FunFam" id="1.10.10.60:FF:000353">
    <property type="entry name" value="Transcription factor WER"/>
    <property type="match status" value="1"/>
</dbReference>
<dbReference type="GO" id="GO:0003677">
    <property type="term" value="F:DNA binding"/>
    <property type="evidence" value="ECO:0007669"/>
    <property type="project" value="UniProtKB-KW"/>
</dbReference>
<dbReference type="GO" id="GO:0090558">
    <property type="term" value="P:plant epidermis development"/>
    <property type="evidence" value="ECO:0007669"/>
    <property type="project" value="UniProtKB-ARBA"/>
</dbReference>
<dbReference type="SMART" id="SM00717">
    <property type="entry name" value="SANT"/>
    <property type="match status" value="2"/>
</dbReference>
<dbReference type="OrthoDB" id="2143914at2759"/>
<dbReference type="PANTHER" id="PTHR47999:SF59">
    <property type="entry name" value="TRANSCRIPTION FACTOR WER-LIKE"/>
    <property type="match status" value="1"/>
</dbReference>
<comment type="caution">
    <text evidence="9">The sequence shown here is derived from an EMBL/GenBank/DDBJ whole genome shotgun (WGS) entry which is preliminary data.</text>
</comment>
<keyword evidence="4" id="KW-0238">DNA-binding</keyword>
<keyword evidence="2" id="KW-0677">Repeat</keyword>
<dbReference type="CDD" id="cd00167">
    <property type="entry name" value="SANT"/>
    <property type="match status" value="2"/>
</dbReference>
<keyword evidence="5" id="KW-0804">Transcription</keyword>
<evidence type="ECO:0000256" key="4">
    <source>
        <dbReference type="ARBA" id="ARBA00023125"/>
    </source>
</evidence>
<evidence type="ECO:0000256" key="3">
    <source>
        <dbReference type="ARBA" id="ARBA00023015"/>
    </source>
</evidence>
<dbReference type="Pfam" id="PF00249">
    <property type="entry name" value="Myb_DNA-binding"/>
    <property type="match status" value="2"/>
</dbReference>
<dbReference type="Proteomes" id="UP000694251">
    <property type="component" value="Chromosome 12"/>
</dbReference>
<evidence type="ECO:0000313" key="10">
    <source>
        <dbReference type="Proteomes" id="UP000694251"/>
    </source>
</evidence>
<dbReference type="GO" id="GO:0048731">
    <property type="term" value="P:system development"/>
    <property type="evidence" value="ECO:0007669"/>
    <property type="project" value="UniProtKB-ARBA"/>
</dbReference>
<feature type="domain" description="HTH myb-type" evidence="8">
    <location>
        <begin position="62"/>
        <end position="116"/>
    </location>
</feature>
<comment type="subcellular location">
    <subcellularLocation>
        <location evidence="1">Nucleus</location>
    </subcellularLocation>
</comment>
<dbReference type="GO" id="GO:0005634">
    <property type="term" value="C:nucleus"/>
    <property type="evidence" value="ECO:0007669"/>
    <property type="project" value="UniProtKB-SubCell"/>
</dbReference>
<protein>
    <submittedName>
        <fullName evidence="9">SANT/Myb domain</fullName>
    </submittedName>
</protein>
<evidence type="ECO:0000256" key="6">
    <source>
        <dbReference type="ARBA" id="ARBA00023242"/>
    </source>
</evidence>